<keyword evidence="3" id="KW-1185">Reference proteome</keyword>
<proteinExistence type="predicted"/>
<protein>
    <submittedName>
        <fullName evidence="2">Uncharacterized protein</fullName>
    </submittedName>
</protein>
<dbReference type="Proteomes" id="UP001420932">
    <property type="component" value="Unassembled WGS sequence"/>
</dbReference>
<reference evidence="2 3" key="1">
    <citation type="submission" date="2024-01" db="EMBL/GenBank/DDBJ databases">
        <title>Genome assemblies of Stephania.</title>
        <authorList>
            <person name="Yang L."/>
        </authorList>
    </citation>
    <scope>NUCLEOTIDE SEQUENCE [LARGE SCALE GENOMIC DNA]</scope>
    <source>
        <strain evidence="2">YNDBR</strain>
        <tissue evidence="2">Leaf</tissue>
    </source>
</reference>
<evidence type="ECO:0000256" key="1">
    <source>
        <dbReference type="SAM" id="MobiDB-lite"/>
    </source>
</evidence>
<feature type="compositionally biased region" description="Polar residues" evidence="1">
    <location>
        <begin position="1"/>
        <end position="11"/>
    </location>
</feature>
<sequence length="71" mass="8412">MKWLRSWTNPRNKNREINTRNRSQSTSTSWQHQKILRLFQCLYPNKESIVVESKTCLIALVLLSVNECTAF</sequence>
<organism evidence="2 3">
    <name type="scientific">Stephania yunnanensis</name>
    <dbReference type="NCBI Taxonomy" id="152371"/>
    <lineage>
        <taxon>Eukaryota</taxon>
        <taxon>Viridiplantae</taxon>
        <taxon>Streptophyta</taxon>
        <taxon>Embryophyta</taxon>
        <taxon>Tracheophyta</taxon>
        <taxon>Spermatophyta</taxon>
        <taxon>Magnoliopsida</taxon>
        <taxon>Ranunculales</taxon>
        <taxon>Menispermaceae</taxon>
        <taxon>Menispermoideae</taxon>
        <taxon>Cissampelideae</taxon>
        <taxon>Stephania</taxon>
    </lineage>
</organism>
<comment type="caution">
    <text evidence="2">The sequence shown here is derived from an EMBL/GenBank/DDBJ whole genome shotgun (WGS) entry which is preliminary data.</text>
</comment>
<evidence type="ECO:0000313" key="2">
    <source>
        <dbReference type="EMBL" id="KAK9169597.1"/>
    </source>
</evidence>
<name>A0AAP0Q6K4_9MAGN</name>
<dbReference type="EMBL" id="JBBNAF010000001">
    <property type="protein sequence ID" value="KAK9169597.1"/>
    <property type="molecule type" value="Genomic_DNA"/>
</dbReference>
<feature type="region of interest" description="Disordered" evidence="1">
    <location>
        <begin position="1"/>
        <end position="28"/>
    </location>
</feature>
<evidence type="ECO:0000313" key="3">
    <source>
        <dbReference type="Proteomes" id="UP001420932"/>
    </source>
</evidence>
<dbReference type="AlphaFoldDB" id="A0AAP0Q6K4"/>
<gene>
    <name evidence="2" type="ORF">Syun_001737</name>
</gene>
<accession>A0AAP0Q6K4</accession>